<reference evidence="1" key="2">
    <citation type="journal article" date="2020" name="Nat. Commun.">
        <title>Large-scale genome sequencing of mycorrhizal fungi provides insights into the early evolution of symbiotic traits.</title>
        <authorList>
            <person name="Miyauchi S."/>
            <person name="Kiss E."/>
            <person name="Kuo A."/>
            <person name="Drula E."/>
            <person name="Kohler A."/>
            <person name="Sanchez-Garcia M."/>
            <person name="Morin E."/>
            <person name="Andreopoulos B."/>
            <person name="Barry K.W."/>
            <person name="Bonito G."/>
            <person name="Buee M."/>
            <person name="Carver A."/>
            <person name="Chen C."/>
            <person name="Cichocki N."/>
            <person name="Clum A."/>
            <person name="Culley D."/>
            <person name="Crous P.W."/>
            <person name="Fauchery L."/>
            <person name="Girlanda M."/>
            <person name="Hayes R.D."/>
            <person name="Keri Z."/>
            <person name="LaButti K."/>
            <person name="Lipzen A."/>
            <person name="Lombard V."/>
            <person name="Magnuson J."/>
            <person name="Maillard F."/>
            <person name="Murat C."/>
            <person name="Nolan M."/>
            <person name="Ohm R.A."/>
            <person name="Pangilinan J."/>
            <person name="Pereira M.F."/>
            <person name="Perotto S."/>
            <person name="Peter M."/>
            <person name="Pfister S."/>
            <person name="Riley R."/>
            <person name="Sitrit Y."/>
            <person name="Stielow J.B."/>
            <person name="Szollosi G."/>
            <person name="Zifcakova L."/>
            <person name="Stursova M."/>
            <person name="Spatafora J.W."/>
            <person name="Tedersoo L."/>
            <person name="Vaario L.M."/>
            <person name="Yamada A."/>
            <person name="Yan M."/>
            <person name="Wang P."/>
            <person name="Xu J."/>
            <person name="Bruns T."/>
            <person name="Baldrian P."/>
            <person name="Vilgalys R."/>
            <person name="Dunand C."/>
            <person name="Henrissat B."/>
            <person name="Grigoriev I.V."/>
            <person name="Hibbett D."/>
            <person name="Nagy L.G."/>
            <person name="Martin F.M."/>
        </authorList>
    </citation>
    <scope>NUCLEOTIDE SEQUENCE</scope>
    <source>
        <strain evidence="1">P2</strain>
    </source>
</reference>
<dbReference type="EMBL" id="MU118203">
    <property type="protein sequence ID" value="KAF9643609.1"/>
    <property type="molecule type" value="Genomic_DNA"/>
</dbReference>
<dbReference type="Proteomes" id="UP000886501">
    <property type="component" value="Unassembled WGS sequence"/>
</dbReference>
<name>A0ACB6Z275_THEGA</name>
<comment type="caution">
    <text evidence="1">The sequence shown here is derived from an EMBL/GenBank/DDBJ whole genome shotgun (WGS) entry which is preliminary data.</text>
</comment>
<accession>A0ACB6Z275</accession>
<reference evidence="1" key="1">
    <citation type="submission" date="2019-10" db="EMBL/GenBank/DDBJ databases">
        <authorList>
            <consortium name="DOE Joint Genome Institute"/>
            <person name="Kuo A."/>
            <person name="Miyauchi S."/>
            <person name="Kiss E."/>
            <person name="Drula E."/>
            <person name="Kohler A."/>
            <person name="Sanchez-Garcia M."/>
            <person name="Andreopoulos B."/>
            <person name="Barry K.W."/>
            <person name="Bonito G."/>
            <person name="Buee M."/>
            <person name="Carver A."/>
            <person name="Chen C."/>
            <person name="Cichocki N."/>
            <person name="Clum A."/>
            <person name="Culley D."/>
            <person name="Crous P.W."/>
            <person name="Fauchery L."/>
            <person name="Girlanda M."/>
            <person name="Hayes R."/>
            <person name="Keri Z."/>
            <person name="Labutti K."/>
            <person name="Lipzen A."/>
            <person name="Lombard V."/>
            <person name="Magnuson J."/>
            <person name="Maillard F."/>
            <person name="Morin E."/>
            <person name="Murat C."/>
            <person name="Nolan M."/>
            <person name="Ohm R."/>
            <person name="Pangilinan J."/>
            <person name="Pereira M."/>
            <person name="Perotto S."/>
            <person name="Peter M."/>
            <person name="Riley R."/>
            <person name="Sitrit Y."/>
            <person name="Stielow B."/>
            <person name="Szollosi G."/>
            <person name="Zifcakova L."/>
            <person name="Stursova M."/>
            <person name="Spatafora J.W."/>
            <person name="Tedersoo L."/>
            <person name="Vaario L.-M."/>
            <person name="Yamada A."/>
            <person name="Yan M."/>
            <person name="Wang P."/>
            <person name="Xu J."/>
            <person name="Bruns T."/>
            <person name="Baldrian P."/>
            <person name="Vilgalys R."/>
            <person name="Henrissat B."/>
            <person name="Grigoriev I.V."/>
            <person name="Hibbett D."/>
            <person name="Nagy L.G."/>
            <person name="Martin F.M."/>
        </authorList>
    </citation>
    <scope>NUCLEOTIDE SEQUENCE</scope>
    <source>
        <strain evidence="1">P2</strain>
    </source>
</reference>
<evidence type="ECO:0000313" key="1">
    <source>
        <dbReference type="EMBL" id="KAF9643609.1"/>
    </source>
</evidence>
<evidence type="ECO:0000313" key="2">
    <source>
        <dbReference type="Proteomes" id="UP000886501"/>
    </source>
</evidence>
<organism evidence="1 2">
    <name type="scientific">Thelephora ganbajun</name>
    <name type="common">Ganba fungus</name>
    <dbReference type="NCBI Taxonomy" id="370292"/>
    <lineage>
        <taxon>Eukaryota</taxon>
        <taxon>Fungi</taxon>
        <taxon>Dikarya</taxon>
        <taxon>Basidiomycota</taxon>
        <taxon>Agaricomycotina</taxon>
        <taxon>Agaricomycetes</taxon>
        <taxon>Thelephorales</taxon>
        <taxon>Thelephoraceae</taxon>
        <taxon>Thelephora</taxon>
    </lineage>
</organism>
<proteinExistence type="predicted"/>
<keyword evidence="2" id="KW-1185">Reference proteome</keyword>
<protein>
    <submittedName>
        <fullName evidence="1">Uncharacterized protein</fullName>
    </submittedName>
</protein>
<gene>
    <name evidence="1" type="ORF">BDM02DRAFT_3123207</name>
</gene>
<sequence length="227" mass="26536">MADLEGAVYNDPNSMDDERYAEWMREGMWKYVTFTACECCFPSREALARKRNAQAYQEQLRKRVEEEARKKRAEQLASERARREALEADERRRRKRSRERRAKQNARDDYETRWDILLSAGETTGQPLMFRDIPWPCRAAYSTSDGQNFSLADLTIDSISEFLFHSAKESAEATQKIKTVRETLLRFHPDKFEGRVMDRVSGVERAKVQEGVGIVVRALNELMRTIK</sequence>